<dbReference type="OrthoDB" id="1523598at2"/>
<sequence>MFNLAGNVGHHQHNRPEDVTVVQGHLNQFNFLGRHPRLRVDGYCGIATISAIRTFQKVVVGMRHPDGIVAVQGPTWSLLSGKRAIQALNRSERSIALPVGSPSRLSDDDFQAAANRMGHDISPLLIKAFAEVESGGKSGFGPDLRPIIAYEGHIFRRLSKHRFDKTHPLLSYPYKKKAGPEWKANNHDQATAWETLKTATVLDHDAALQACSWGMFQVMGFNFKSCGYGTVDEFVAAMKAGEKGQLDAFVGYCIKKAGMIPAMAAKNFAFMATLYNGDDFGDYDQRIKRAYHKLGGS</sequence>
<dbReference type="InterPro" id="IPR024408">
    <property type="entry name" value="Muramidase"/>
</dbReference>
<dbReference type="InterPro" id="IPR036366">
    <property type="entry name" value="PGBDSf"/>
</dbReference>
<dbReference type="EMBL" id="SJFN01000017">
    <property type="protein sequence ID" value="TBW37012.1"/>
    <property type="molecule type" value="Genomic_DNA"/>
</dbReference>
<dbReference type="InterPro" id="IPR036365">
    <property type="entry name" value="PGBD-like_sf"/>
</dbReference>
<evidence type="ECO:0000313" key="2">
    <source>
        <dbReference type="EMBL" id="TBW37012.1"/>
    </source>
</evidence>
<reference evidence="2 3" key="1">
    <citation type="submission" date="2019-02" db="EMBL/GenBank/DDBJ databases">
        <title>Siculibacillus lacustris gen. nov., sp. nov., a new rosette-forming bacterium isolated from a freshwater crater lake (Lake St. Ana, Romania).</title>
        <authorList>
            <person name="Felfoldi T."/>
            <person name="Marton Z."/>
            <person name="Szabo A."/>
            <person name="Mentes A."/>
            <person name="Boka K."/>
            <person name="Marialigeti K."/>
            <person name="Mathe I."/>
            <person name="Koncz M."/>
            <person name="Schumann P."/>
            <person name="Toth E."/>
        </authorList>
    </citation>
    <scope>NUCLEOTIDE SEQUENCE [LARGE SCALE GENOMIC DNA]</scope>
    <source>
        <strain evidence="2 3">SA-279</strain>
    </source>
</reference>
<dbReference type="Pfam" id="PF11860">
    <property type="entry name" value="Muramidase"/>
    <property type="match status" value="1"/>
</dbReference>
<proteinExistence type="predicted"/>
<accession>A0A4Q9VN02</accession>
<dbReference type="RefSeq" id="WP_131309961.1">
    <property type="nucleotide sequence ID" value="NZ_SJFN01000017.1"/>
</dbReference>
<dbReference type="AlphaFoldDB" id="A0A4Q9VN02"/>
<evidence type="ECO:0000259" key="1">
    <source>
        <dbReference type="Pfam" id="PF11860"/>
    </source>
</evidence>
<dbReference type="Proteomes" id="UP000292781">
    <property type="component" value="Unassembled WGS sequence"/>
</dbReference>
<feature type="domain" description="N-acetylmuramidase" evidence="1">
    <location>
        <begin position="125"/>
        <end position="294"/>
    </location>
</feature>
<dbReference type="SUPFAM" id="SSF47090">
    <property type="entry name" value="PGBD-like"/>
    <property type="match status" value="1"/>
</dbReference>
<gene>
    <name evidence="2" type="ORF">EYW49_12740</name>
</gene>
<evidence type="ECO:0000313" key="3">
    <source>
        <dbReference type="Proteomes" id="UP000292781"/>
    </source>
</evidence>
<name>A0A4Q9VN02_9HYPH</name>
<organism evidence="2 3">
    <name type="scientific">Siculibacillus lacustris</name>
    <dbReference type="NCBI Taxonomy" id="1549641"/>
    <lineage>
        <taxon>Bacteria</taxon>
        <taxon>Pseudomonadati</taxon>
        <taxon>Pseudomonadota</taxon>
        <taxon>Alphaproteobacteria</taxon>
        <taxon>Hyphomicrobiales</taxon>
        <taxon>Ancalomicrobiaceae</taxon>
        <taxon>Siculibacillus</taxon>
    </lineage>
</organism>
<protein>
    <submittedName>
        <fullName evidence="2">N-acetylmuramidase family protein</fullName>
    </submittedName>
</protein>
<comment type="caution">
    <text evidence="2">The sequence shown here is derived from an EMBL/GenBank/DDBJ whole genome shotgun (WGS) entry which is preliminary data.</text>
</comment>
<dbReference type="Gene3D" id="1.10.101.10">
    <property type="entry name" value="PGBD-like superfamily/PGBD"/>
    <property type="match status" value="1"/>
</dbReference>
<keyword evidence="3" id="KW-1185">Reference proteome</keyword>